<accession>A0A8X8XIL8</accession>
<sequence>MTTGPLLLQRASCEHDEAIIVSEIDYSQVDLQSWWMWGGWDEMLKCYVACFLFSWANAVKEVVVARFFSDDKIKMYSREKQEIRKSHRNTPSFSSSLLDEICRSIDDKPEPQTASLSNVEKWIENDRTLFRRRRRPRCDNCPRPIRTGDGEKDRYLFDEYEEQERNIAASTHNLLKSKSKSKSTAMRIYSNLKKMKQPVSPGARLTTFLTSIFNRNKSKRGDRSHPVNTTKSPSKFTAGIQIVNNDLTRATVNYGDALPRATHRRPPLPPNAFQNTNYTFHKSRYEEEESDGDAISESSSDLFELDHSSLFGIRNRLCEELPVIYVYE</sequence>
<dbReference type="PANTHER" id="PTHR33541">
    <property type="entry name" value="PROTEIN BIG GRAIN 1-LIKE A-RELATED"/>
    <property type="match status" value="1"/>
</dbReference>
<dbReference type="GO" id="GO:0009734">
    <property type="term" value="P:auxin-activated signaling pathway"/>
    <property type="evidence" value="ECO:0007669"/>
    <property type="project" value="UniProtKB-KW"/>
</dbReference>
<organism evidence="8">
    <name type="scientific">Salvia splendens</name>
    <name type="common">Scarlet sage</name>
    <dbReference type="NCBI Taxonomy" id="180675"/>
    <lineage>
        <taxon>Eukaryota</taxon>
        <taxon>Viridiplantae</taxon>
        <taxon>Streptophyta</taxon>
        <taxon>Embryophyta</taxon>
        <taxon>Tracheophyta</taxon>
        <taxon>Spermatophyta</taxon>
        <taxon>Magnoliopsida</taxon>
        <taxon>eudicotyledons</taxon>
        <taxon>Gunneridae</taxon>
        <taxon>Pentapetalae</taxon>
        <taxon>asterids</taxon>
        <taxon>lamiids</taxon>
        <taxon>Lamiales</taxon>
        <taxon>Lamiaceae</taxon>
        <taxon>Nepetoideae</taxon>
        <taxon>Mentheae</taxon>
        <taxon>Salviinae</taxon>
        <taxon>Salvia</taxon>
        <taxon>Salvia subgen. Calosphace</taxon>
        <taxon>core Calosphace</taxon>
    </lineage>
</organism>
<dbReference type="Proteomes" id="UP000298416">
    <property type="component" value="Unassembled WGS sequence"/>
</dbReference>
<comment type="function">
    <text evidence="1">Involved in auxin transport. Regulator of the auxin signaling pathway.</text>
</comment>
<name>A0A8X8XIL8_SALSN</name>
<evidence type="ECO:0000256" key="7">
    <source>
        <dbReference type="ARBA" id="ARBA00023294"/>
    </source>
</evidence>
<dbReference type="PANTHER" id="PTHR33541:SF12">
    <property type="entry name" value="PROTEIN BIG GRAIN 1-LIKE A"/>
    <property type="match status" value="1"/>
</dbReference>
<keyword evidence="5" id="KW-1003">Cell membrane</keyword>
<protein>
    <submittedName>
        <fullName evidence="8">Uncharacterized protein</fullName>
    </submittedName>
</protein>
<reference evidence="8" key="2">
    <citation type="submission" date="2020-08" db="EMBL/GenBank/DDBJ databases">
        <title>Plant Genome Project.</title>
        <authorList>
            <person name="Zhang R.-G."/>
        </authorList>
    </citation>
    <scope>NUCLEOTIDE SEQUENCE</scope>
    <source>
        <strain evidence="8">Huo1</strain>
        <tissue evidence="8">Leaf</tissue>
    </source>
</reference>
<evidence type="ECO:0000313" key="8">
    <source>
        <dbReference type="EMBL" id="KAG6414520.1"/>
    </source>
</evidence>
<keyword evidence="7" id="KW-0927">Auxin signaling pathway</keyword>
<gene>
    <name evidence="8" type="ORF">SASPL_121892</name>
</gene>
<keyword evidence="9" id="KW-1185">Reference proteome</keyword>
<evidence type="ECO:0000256" key="5">
    <source>
        <dbReference type="ARBA" id="ARBA00022475"/>
    </source>
</evidence>
<comment type="caution">
    <text evidence="8">The sequence shown here is derived from an EMBL/GenBank/DDBJ whole genome shotgun (WGS) entry which is preliminary data.</text>
</comment>
<dbReference type="InterPro" id="IPR039621">
    <property type="entry name" value="BG1-like"/>
</dbReference>
<comment type="similarity">
    <text evidence="3">Belongs to the BIG GRAIN 1 (BG1) plant protein family.</text>
</comment>
<proteinExistence type="inferred from homology"/>
<reference evidence="8" key="1">
    <citation type="submission" date="2018-01" db="EMBL/GenBank/DDBJ databases">
        <authorList>
            <person name="Mao J.F."/>
        </authorList>
    </citation>
    <scope>NUCLEOTIDE SEQUENCE</scope>
    <source>
        <strain evidence="8">Huo1</strain>
        <tissue evidence="8">Leaf</tissue>
    </source>
</reference>
<comment type="subcellular location">
    <subcellularLocation>
        <location evidence="2">Cell membrane</location>
    </subcellularLocation>
</comment>
<evidence type="ECO:0000256" key="1">
    <source>
        <dbReference type="ARBA" id="ARBA00002281"/>
    </source>
</evidence>
<evidence type="ECO:0000256" key="2">
    <source>
        <dbReference type="ARBA" id="ARBA00004236"/>
    </source>
</evidence>
<evidence type="ECO:0000256" key="4">
    <source>
        <dbReference type="ARBA" id="ARBA00022448"/>
    </source>
</evidence>
<evidence type="ECO:0000313" key="9">
    <source>
        <dbReference type="Proteomes" id="UP000298416"/>
    </source>
</evidence>
<dbReference type="EMBL" id="PNBA02000008">
    <property type="protein sequence ID" value="KAG6414520.1"/>
    <property type="molecule type" value="Genomic_DNA"/>
</dbReference>
<dbReference type="AlphaFoldDB" id="A0A8X8XIL8"/>
<dbReference type="GO" id="GO:0005886">
    <property type="term" value="C:plasma membrane"/>
    <property type="evidence" value="ECO:0007669"/>
    <property type="project" value="UniProtKB-SubCell"/>
</dbReference>
<evidence type="ECO:0000256" key="6">
    <source>
        <dbReference type="ARBA" id="ARBA00023136"/>
    </source>
</evidence>
<keyword evidence="6" id="KW-0472">Membrane</keyword>
<keyword evidence="4" id="KW-0813">Transport</keyword>
<evidence type="ECO:0000256" key="3">
    <source>
        <dbReference type="ARBA" id="ARBA00010067"/>
    </source>
</evidence>